<protein>
    <submittedName>
        <fullName evidence="9">ABC transporter permease</fullName>
    </submittedName>
</protein>
<keyword evidence="5 7" id="KW-1133">Transmembrane helix</keyword>
<comment type="subcellular location">
    <subcellularLocation>
        <location evidence="1 7">Cell membrane</location>
        <topology evidence="1 7">Multi-pass membrane protein</topology>
    </subcellularLocation>
</comment>
<evidence type="ECO:0000256" key="6">
    <source>
        <dbReference type="ARBA" id="ARBA00023136"/>
    </source>
</evidence>
<dbReference type="PROSITE" id="PS50928">
    <property type="entry name" value="ABC_TM1"/>
    <property type="match status" value="1"/>
</dbReference>
<dbReference type="Pfam" id="PF00528">
    <property type="entry name" value="BPD_transp_1"/>
    <property type="match status" value="1"/>
</dbReference>
<dbReference type="CDD" id="cd06261">
    <property type="entry name" value="TM_PBP2"/>
    <property type="match status" value="1"/>
</dbReference>
<dbReference type="EMBL" id="JAUQOO010000010">
    <property type="protein sequence ID" value="MDO7928056.1"/>
    <property type="molecule type" value="Genomic_DNA"/>
</dbReference>
<sequence length="262" mass="28177">MRLSNLARWVLRGSSILACLLFWQVAASHQLDLGLVTFRNVPTPGEVFAALHELTSSTALFRHVSASLGRVAAGYATAAVLGIALGVLIGRWRWASDVLLPPLEVLRPIPAVAWIPLAILMFPSSELSMVFITFTGALFPILLNTVHGVESVDRRLVASALSLGAGRLAILREVVLPGAGPSIVTGLAIGMGTSWFCLVTAEMISGQWGLGYYTWESYTLQNYADIMVGMLLIGLFGLVSSALVKRLGAWCMPWNNQTGAQR</sequence>
<keyword evidence="2 7" id="KW-0813">Transport</keyword>
<evidence type="ECO:0000313" key="9">
    <source>
        <dbReference type="EMBL" id="MDO7928056.1"/>
    </source>
</evidence>
<dbReference type="SUPFAM" id="SSF161098">
    <property type="entry name" value="MetI-like"/>
    <property type="match status" value="1"/>
</dbReference>
<proteinExistence type="inferred from homology"/>
<dbReference type="RefSeq" id="WP_304575119.1">
    <property type="nucleotide sequence ID" value="NZ_JAUQOO010000010.1"/>
</dbReference>
<feature type="transmembrane region" description="Helical" evidence="7">
    <location>
        <begin position="111"/>
        <end position="143"/>
    </location>
</feature>
<evidence type="ECO:0000256" key="1">
    <source>
        <dbReference type="ARBA" id="ARBA00004651"/>
    </source>
</evidence>
<feature type="domain" description="ABC transmembrane type-1" evidence="8">
    <location>
        <begin position="64"/>
        <end position="244"/>
    </location>
</feature>
<dbReference type="Proteomes" id="UP001223016">
    <property type="component" value="Unassembled WGS sequence"/>
</dbReference>
<evidence type="ECO:0000256" key="4">
    <source>
        <dbReference type="ARBA" id="ARBA00022692"/>
    </source>
</evidence>
<feature type="transmembrane region" description="Helical" evidence="7">
    <location>
        <begin position="72"/>
        <end position="90"/>
    </location>
</feature>
<comment type="caution">
    <text evidence="9">The sequence shown here is derived from an EMBL/GenBank/DDBJ whole genome shotgun (WGS) entry which is preliminary data.</text>
</comment>
<name>A0ABT9CVD6_9PSED</name>
<evidence type="ECO:0000313" key="10">
    <source>
        <dbReference type="Proteomes" id="UP001223016"/>
    </source>
</evidence>
<organism evidence="9 10">
    <name type="scientific">Pseudomonas serbiensis</name>
    <dbReference type="NCBI Taxonomy" id="3064350"/>
    <lineage>
        <taxon>Bacteria</taxon>
        <taxon>Pseudomonadati</taxon>
        <taxon>Pseudomonadota</taxon>
        <taxon>Gammaproteobacteria</taxon>
        <taxon>Pseudomonadales</taxon>
        <taxon>Pseudomonadaceae</taxon>
        <taxon>Pseudomonas</taxon>
    </lineage>
</organism>
<evidence type="ECO:0000256" key="2">
    <source>
        <dbReference type="ARBA" id="ARBA00022448"/>
    </source>
</evidence>
<keyword evidence="6 7" id="KW-0472">Membrane</keyword>
<reference evidence="9 10" key="1">
    <citation type="submission" date="2023-07" db="EMBL/GenBank/DDBJ databases">
        <title>Identification of four novel Pseudomonas species associated with bacterial leaf spot of cucurbits.</title>
        <authorList>
            <person name="Fullem K.R."/>
        </authorList>
    </citation>
    <scope>NUCLEOTIDE SEQUENCE [LARGE SCALE GENOMIC DNA]</scope>
    <source>
        <strain evidence="9 10">KFB 138</strain>
    </source>
</reference>
<gene>
    <name evidence="9" type="ORF">Q6A51_14770</name>
</gene>
<dbReference type="InterPro" id="IPR035906">
    <property type="entry name" value="MetI-like_sf"/>
</dbReference>
<feature type="transmembrane region" description="Helical" evidence="7">
    <location>
        <begin position="226"/>
        <end position="244"/>
    </location>
</feature>
<feature type="transmembrane region" description="Helical" evidence="7">
    <location>
        <begin position="183"/>
        <end position="206"/>
    </location>
</feature>
<comment type="similarity">
    <text evidence="7">Belongs to the binding-protein-dependent transport system permease family.</text>
</comment>
<dbReference type="Gene3D" id="1.10.3720.10">
    <property type="entry name" value="MetI-like"/>
    <property type="match status" value="1"/>
</dbReference>
<evidence type="ECO:0000256" key="5">
    <source>
        <dbReference type="ARBA" id="ARBA00022989"/>
    </source>
</evidence>
<accession>A0ABT9CVD6</accession>
<dbReference type="PANTHER" id="PTHR30151:SF0">
    <property type="entry name" value="ABC TRANSPORTER PERMEASE PROTEIN MJ0413-RELATED"/>
    <property type="match status" value="1"/>
</dbReference>
<evidence type="ECO:0000256" key="7">
    <source>
        <dbReference type="RuleBase" id="RU363032"/>
    </source>
</evidence>
<dbReference type="InterPro" id="IPR000515">
    <property type="entry name" value="MetI-like"/>
</dbReference>
<keyword evidence="4 7" id="KW-0812">Transmembrane</keyword>
<keyword evidence="10" id="KW-1185">Reference proteome</keyword>
<evidence type="ECO:0000259" key="8">
    <source>
        <dbReference type="PROSITE" id="PS50928"/>
    </source>
</evidence>
<evidence type="ECO:0000256" key="3">
    <source>
        <dbReference type="ARBA" id="ARBA00022475"/>
    </source>
</evidence>
<dbReference type="PANTHER" id="PTHR30151">
    <property type="entry name" value="ALKANE SULFONATE ABC TRANSPORTER-RELATED, MEMBRANE SUBUNIT"/>
    <property type="match status" value="1"/>
</dbReference>
<keyword evidence="3" id="KW-1003">Cell membrane</keyword>